<protein>
    <submittedName>
        <fullName evidence="2">Uncharacterized protein</fullName>
    </submittedName>
</protein>
<sequence length="72" mass="7335">MSIICEGHANDASSTGEMSTEDESVSAVASGPTRLQNISDSEVCHTGCKSPGIVRYGGGVVHAENTASRKGP</sequence>
<dbReference type="AlphaFoldDB" id="A0A016U5C8"/>
<feature type="region of interest" description="Disordered" evidence="1">
    <location>
        <begin position="1"/>
        <end position="30"/>
    </location>
</feature>
<evidence type="ECO:0000313" key="3">
    <source>
        <dbReference type="Proteomes" id="UP000024635"/>
    </source>
</evidence>
<comment type="caution">
    <text evidence="2">The sequence shown here is derived from an EMBL/GenBank/DDBJ whole genome shotgun (WGS) entry which is preliminary data.</text>
</comment>
<proteinExistence type="predicted"/>
<dbReference type="Proteomes" id="UP000024635">
    <property type="component" value="Unassembled WGS sequence"/>
</dbReference>
<reference evidence="3" key="1">
    <citation type="journal article" date="2015" name="Nat. Genet.">
        <title>The genome and transcriptome of the zoonotic hookworm Ancylostoma ceylanicum identify infection-specific gene families.</title>
        <authorList>
            <person name="Schwarz E.M."/>
            <person name="Hu Y."/>
            <person name="Antoshechkin I."/>
            <person name="Miller M.M."/>
            <person name="Sternberg P.W."/>
            <person name="Aroian R.V."/>
        </authorList>
    </citation>
    <scope>NUCLEOTIDE SEQUENCE</scope>
    <source>
        <strain evidence="3">HY135</strain>
    </source>
</reference>
<name>A0A016U5C8_9BILA</name>
<gene>
    <name evidence="2" type="primary">Acey_s0055.g2591</name>
    <name evidence="2" type="ORF">Y032_0055g2591</name>
</gene>
<organism evidence="2 3">
    <name type="scientific">Ancylostoma ceylanicum</name>
    <dbReference type="NCBI Taxonomy" id="53326"/>
    <lineage>
        <taxon>Eukaryota</taxon>
        <taxon>Metazoa</taxon>
        <taxon>Ecdysozoa</taxon>
        <taxon>Nematoda</taxon>
        <taxon>Chromadorea</taxon>
        <taxon>Rhabditida</taxon>
        <taxon>Rhabditina</taxon>
        <taxon>Rhabditomorpha</taxon>
        <taxon>Strongyloidea</taxon>
        <taxon>Ancylostomatidae</taxon>
        <taxon>Ancylostomatinae</taxon>
        <taxon>Ancylostoma</taxon>
    </lineage>
</organism>
<keyword evidence="3" id="KW-1185">Reference proteome</keyword>
<evidence type="ECO:0000256" key="1">
    <source>
        <dbReference type="SAM" id="MobiDB-lite"/>
    </source>
</evidence>
<accession>A0A016U5C8</accession>
<evidence type="ECO:0000313" key="2">
    <source>
        <dbReference type="EMBL" id="EYC10504.1"/>
    </source>
</evidence>
<dbReference type="EMBL" id="JARK01001391">
    <property type="protein sequence ID" value="EYC10504.1"/>
    <property type="molecule type" value="Genomic_DNA"/>
</dbReference>